<feature type="transmembrane region" description="Helical" evidence="6">
    <location>
        <begin position="226"/>
        <end position="247"/>
    </location>
</feature>
<dbReference type="InterPro" id="IPR050189">
    <property type="entry name" value="MFS_Efflux_Transporters"/>
</dbReference>
<evidence type="ECO:0000256" key="4">
    <source>
        <dbReference type="ARBA" id="ARBA00022989"/>
    </source>
</evidence>
<protein>
    <submittedName>
        <fullName evidence="8">MFS transporter</fullName>
    </submittedName>
</protein>
<feature type="transmembrane region" description="Helical" evidence="6">
    <location>
        <begin position="120"/>
        <end position="140"/>
    </location>
</feature>
<evidence type="ECO:0000256" key="2">
    <source>
        <dbReference type="ARBA" id="ARBA00022475"/>
    </source>
</evidence>
<feature type="transmembrane region" description="Helical" evidence="6">
    <location>
        <begin position="286"/>
        <end position="303"/>
    </location>
</feature>
<dbReference type="SUPFAM" id="SSF103473">
    <property type="entry name" value="MFS general substrate transporter"/>
    <property type="match status" value="1"/>
</dbReference>
<dbReference type="InterPro" id="IPR036259">
    <property type="entry name" value="MFS_trans_sf"/>
</dbReference>
<dbReference type="PANTHER" id="PTHR43124:SF3">
    <property type="entry name" value="CHLORAMPHENICOL EFFLUX PUMP RV0191"/>
    <property type="match status" value="1"/>
</dbReference>
<dbReference type="InterPro" id="IPR011701">
    <property type="entry name" value="MFS"/>
</dbReference>
<feature type="transmembrane region" description="Helical" evidence="6">
    <location>
        <begin position="259"/>
        <end position="280"/>
    </location>
</feature>
<evidence type="ECO:0000256" key="5">
    <source>
        <dbReference type="ARBA" id="ARBA00023136"/>
    </source>
</evidence>
<dbReference type="Gene3D" id="1.20.1720.10">
    <property type="entry name" value="Multidrug resistance protein D"/>
    <property type="match status" value="1"/>
</dbReference>
<dbReference type="Proteomes" id="UP000266385">
    <property type="component" value="Unassembled WGS sequence"/>
</dbReference>
<keyword evidence="3 6" id="KW-0812">Transmembrane</keyword>
<keyword evidence="4 6" id="KW-1133">Transmembrane helix</keyword>
<evidence type="ECO:0000256" key="6">
    <source>
        <dbReference type="SAM" id="Phobius"/>
    </source>
</evidence>
<sequence length="384" mass="39992">MLALSGIDLVLPAIPTLHEALPGSEEAAQLVIACFIGGSASGLLLFGMLGERYGRRRCLVFALLAYGLLSGAATLSPDMWTLLGIRFFQGLASAAPAVFAPGIIRALFSEQGATRAIGALSSFESLTPAGAPIAGLWLVQQGGWKLPFFVTGVLAVALSVVFIVWGGILPPSKDRKKQKQKGSYWRLIGSPVFLRYGLSQALVVGGLLVFVFGAPAVIVNAMGGTMMHFITMQVVGISCFIVTSNVTGSLVKRFGPEPMITFGTGMATTGAVLVLLFALFGNGDPIWLTPIFILVNSGLGFRGPPGFLRAIMAGQGDDDRASSLTILWIFGIAALGTAAVSPFIEDGLIPLAIAGAGLQLGAMLCLVILPRLAPVERSVSAETS</sequence>
<dbReference type="OrthoDB" id="7494101at2"/>
<feature type="transmembrane region" description="Helical" evidence="6">
    <location>
        <begin position="27"/>
        <end position="46"/>
    </location>
</feature>
<keyword evidence="9" id="KW-1185">Reference proteome</keyword>
<dbReference type="GO" id="GO:0022857">
    <property type="term" value="F:transmembrane transporter activity"/>
    <property type="evidence" value="ECO:0007669"/>
    <property type="project" value="InterPro"/>
</dbReference>
<dbReference type="AlphaFoldDB" id="A0A399RLM9"/>
<feature type="transmembrane region" description="Helical" evidence="6">
    <location>
        <begin position="192"/>
        <end position="214"/>
    </location>
</feature>
<feature type="transmembrane region" description="Helical" evidence="6">
    <location>
        <begin position="350"/>
        <end position="369"/>
    </location>
</feature>
<organism evidence="8 9">
    <name type="scientific">Henriciella mobilis</name>
    <dbReference type="NCBI Taxonomy" id="2305467"/>
    <lineage>
        <taxon>Bacteria</taxon>
        <taxon>Pseudomonadati</taxon>
        <taxon>Pseudomonadota</taxon>
        <taxon>Alphaproteobacteria</taxon>
        <taxon>Hyphomonadales</taxon>
        <taxon>Hyphomonadaceae</taxon>
        <taxon>Henriciella</taxon>
    </lineage>
</organism>
<comment type="subcellular location">
    <subcellularLocation>
        <location evidence="1">Cell membrane</location>
        <topology evidence="1">Multi-pass membrane protein</topology>
    </subcellularLocation>
</comment>
<reference evidence="8 9" key="1">
    <citation type="submission" date="2018-08" db="EMBL/GenBank/DDBJ databases">
        <title>Henriciella mobilis sp. nov., isolated from seawater.</title>
        <authorList>
            <person name="Cheng H."/>
            <person name="Wu Y.-H."/>
            <person name="Xu X.-W."/>
            <person name="Guo L.-L."/>
        </authorList>
    </citation>
    <scope>NUCLEOTIDE SEQUENCE [LARGE SCALE GENOMIC DNA]</scope>
    <source>
        <strain evidence="8 9">JN25</strain>
    </source>
</reference>
<feature type="transmembrane region" description="Helical" evidence="6">
    <location>
        <begin position="58"/>
        <end position="75"/>
    </location>
</feature>
<evidence type="ECO:0000313" key="8">
    <source>
        <dbReference type="EMBL" id="RIJ30729.1"/>
    </source>
</evidence>
<evidence type="ECO:0000256" key="3">
    <source>
        <dbReference type="ARBA" id="ARBA00022692"/>
    </source>
</evidence>
<dbReference type="Pfam" id="PF07690">
    <property type="entry name" value="MFS_1"/>
    <property type="match status" value="1"/>
</dbReference>
<keyword evidence="2" id="KW-1003">Cell membrane</keyword>
<feature type="transmembrane region" description="Helical" evidence="6">
    <location>
        <begin position="146"/>
        <end position="171"/>
    </location>
</feature>
<evidence type="ECO:0000313" key="9">
    <source>
        <dbReference type="Proteomes" id="UP000266385"/>
    </source>
</evidence>
<dbReference type="GO" id="GO:0005886">
    <property type="term" value="C:plasma membrane"/>
    <property type="evidence" value="ECO:0007669"/>
    <property type="project" value="UniProtKB-SubCell"/>
</dbReference>
<feature type="transmembrane region" description="Helical" evidence="6">
    <location>
        <begin position="87"/>
        <end position="108"/>
    </location>
</feature>
<feature type="transmembrane region" description="Helical" evidence="6">
    <location>
        <begin position="324"/>
        <end position="344"/>
    </location>
</feature>
<comment type="caution">
    <text evidence="8">The sequence shown here is derived from an EMBL/GenBank/DDBJ whole genome shotgun (WGS) entry which is preliminary data.</text>
</comment>
<feature type="domain" description="Major facilitator superfamily (MFS) profile" evidence="7">
    <location>
        <begin position="1"/>
        <end position="384"/>
    </location>
</feature>
<accession>A0A399RLM9</accession>
<dbReference type="InterPro" id="IPR020846">
    <property type="entry name" value="MFS_dom"/>
</dbReference>
<dbReference type="EMBL" id="QWFX01000006">
    <property type="protein sequence ID" value="RIJ30729.1"/>
    <property type="molecule type" value="Genomic_DNA"/>
</dbReference>
<gene>
    <name evidence="8" type="ORF">D1223_04760</name>
</gene>
<proteinExistence type="predicted"/>
<evidence type="ECO:0000259" key="7">
    <source>
        <dbReference type="PROSITE" id="PS50850"/>
    </source>
</evidence>
<evidence type="ECO:0000256" key="1">
    <source>
        <dbReference type="ARBA" id="ARBA00004651"/>
    </source>
</evidence>
<dbReference type="PANTHER" id="PTHR43124">
    <property type="entry name" value="PURINE EFFLUX PUMP PBUE"/>
    <property type="match status" value="1"/>
</dbReference>
<keyword evidence="5 6" id="KW-0472">Membrane</keyword>
<dbReference type="PROSITE" id="PS50850">
    <property type="entry name" value="MFS"/>
    <property type="match status" value="1"/>
</dbReference>
<name>A0A399RLM9_9PROT</name>